<evidence type="ECO:0000256" key="1">
    <source>
        <dbReference type="SAM" id="MobiDB-lite"/>
    </source>
</evidence>
<comment type="caution">
    <text evidence="3">The sequence shown here is derived from an EMBL/GenBank/DDBJ whole genome shotgun (WGS) entry which is preliminary data.</text>
</comment>
<evidence type="ECO:0000313" key="3">
    <source>
        <dbReference type="EMBL" id="CAF3604396.1"/>
    </source>
</evidence>
<protein>
    <submittedName>
        <fullName evidence="3">Uncharacterized protein</fullName>
    </submittedName>
</protein>
<dbReference type="Proteomes" id="UP000677228">
    <property type="component" value="Unassembled WGS sequence"/>
</dbReference>
<dbReference type="AlphaFoldDB" id="A0A8S2H7U2"/>
<proteinExistence type="predicted"/>
<dbReference type="EMBL" id="CAJOBA010001597">
    <property type="protein sequence ID" value="CAF3604396.1"/>
    <property type="molecule type" value="Genomic_DNA"/>
</dbReference>
<organism evidence="3 4">
    <name type="scientific">Didymodactylos carnosus</name>
    <dbReference type="NCBI Taxonomy" id="1234261"/>
    <lineage>
        <taxon>Eukaryota</taxon>
        <taxon>Metazoa</taxon>
        <taxon>Spiralia</taxon>
        <taxon>Gnathifera</taxon>
        <taxon>Rotifera</taxon>
        <taxon>Eurotatoria</taxon>
        <taxon>Bdelloidea</taxon>
        <taxon>Philodinida</taxon>
        <taxon>Philodinidae</taxon>
        <taxon>Didymodactylos</taxon>
    </lineage>
</organism>
<sequence length="70" mass="8106">MRRCSMSSIEEEDEMGIEEMNDWDSEISESEIEFEDDNEEDPVDRAANNALKNFIANCTKLEKVELFLAV</sequence>
<gene>
    <name evidence="2" type="ORF">OVA965_LOCUS5603</name>
    <name evidence="3" type="ORF">TMI583_LOCUS5600</name>
</gene>
<accession>A0A8S2H7U2</accession>
<dbReference type="Proteomes" id="UP000682733">
    <property type="component" value="Unassembled WGS sequence"/>
</dbReference>
<evidence type="ECO:0000313" key="4">
    <source>
        <dbReference type="Proteomes" id="UP000682733"/>
    </source>
</evidence>
<feature type="compositionally biased region" description="Acidic residues" evidence="1">
    <location>
        <begin position="9"/>
        <end position="22"/>
    </location>
</feature>
<feature type="region of interest" description="Disordered" evidence="1">
    <location>
        <begin position="1"/>
        <end position="22"/>
    </location>
</feature>
<evidence type="ECO:0000313" key="2">
    <source>
        <dbReference type="EMBL" id="CAF0820151.1"/>
    </source>
</evidence>
<reference evidence="3" key="1">
    <citation type="submission" date="2021-02" db="EMBL/GenBank/DDBJ databases">
        <authorList>
            <person name="Nowell W R."/>
        </authorList>
    </citation>
    <scope>NUCLEOTIDE SEQUENCE</scope>
</reference>
<name>A0A8S2H7U2_9BILA</name>
<dbReference type="EMBL" id="CAJNOK010001597">
    <property type="protein sequence ID" value="CAF0820151.1"/>
    <property type="molecule type" value="Genomic_DNA"/>
</dbReference>